<dbReference type="PANTHER" id="PTHR47073">
    <property type="entry name" value="PROTEIN ANTI-SILENCING 1"/>
    <property type="match status" value="1"/>
</dbReference>
<dbReference type="FunFam" id="2.30.30.490:FF:000017">
    <property type="entry name" value="Bromo-adjacent homology (BAH) domain-containing protein"/>
    <property type="match status" value="1"/>
</dbReference>
<organism evidence="2 3">
    <name type="scientific">Escallonia herrerae</name>
    <dbReference type="NCBI Taxonomy" id="1293975"/>
    <lineage>
        <taxon>Eukaryota</taxon>
        <taxon>Viridiplantae</taxon>
        <taxon>Streptophyta</taxon>
        <taxon>Embryophyta</taxon>
        <taxon>Tracheophyta</taxon>
        <taxon>Spermatophyta</taxon>
        <taxon>Magnoliopsida</taxon>
        <taxon>eudicotyledons</taxon>
        <taxon>Gunneridae</taxon>
        <taxon>Pentapetalae</taxon>
        <taxon>asterids</taxon>
        <taxon>campanulids</taxon>
        <taxon>Escalloniales</taxon>
        <taxon>Escalloniaceae</taxon>
        <taxon>Escallonia</taxon>
    </lineage>
</organism>
<dbReference type="InterPro" id="IPR043151">
    <property type="entry name" value="BAH_sf"/>
</dbReference>
<name>A0AA88WFF6_9ASTE</name>
<dbReference type="InterPro" id="IPR001025">
    <property type="entry name" value="BAH_dom"/>
</dbReference>
<evidence type="ECO:0000313" key="2">
    <source>
        <dbReference type="EMBL" id="KAK3026107.1"/>
    </source>
</evidence>
<dbReference type="PROSITE" id="PS51038">
    <property type="entry name" value="BAH"/>
    <property type="match status" value="1"/>
</dbReference>
<reference evidence="2" key="1">
    <citation type="submission" date="2022-12" db="EMBL/GenBank/DDBJ databases">
        <title>Draft genome assemblies for two species of Escallonia (Escalloniales).</title>
        <authorList>
            <person name="Chanderbali A."/>
            <person name="Dervinis C."/>
            <person name="Anghel I."/>
            <person name="Soltis D."/>
            <person name="Soltis P."/>
            <person name="Zapata F."/>
        </authorList>
    </citation>
    <scope>NUCLEOTIDE SEQUENCE</scope>
    <source>
        <strain evidence="2">UCBG64.0493</strain>
        <tissue evidence="2">Leaf</tissue>
    </source>
</reference>
<dbReference type="GO" id="GO:0003723">
    <property type="term" value="F:RNA binding"/>
    <property type="evidence" value="ECO:0007669"/>
    <property type="project" value="TreeGrafter"/>
</dbReference>
<feature type="domain" description="BAH" evidence="1">
    <location>
        <begin position="67"/>
        <end position="191"/>
    </location>
</feature>
<accession>A0AA88WFF6</accession>
<dbReference type="GO" id="GO:0003682">
    <property type="term" value="F:chromatin binding"/>
    <property type="evidence" value="ECO:0007669"/>
    <property type="project" value="InterPro"/>
</dbReference>
<dbReference type="EMBL" id="JAVXUP010000515">
    <property type="protein sequence ID" value="KAK3026107.1"/>
    <property type="molecule type" value="Genomic_DNA"/>
</dbReference>
<proteinExistence type="predicted"/>
<comment type="caution">
    <text evidence="2">The sequence shown here is derived from an EMBL/GenBank/DDBJ whole genome shotgun (WGS) entry which is preliminary data.</text>
</comment>
<keyword evidence="3" id="KW-1185">Reference proteome</keyword>
<protein>
    <recommendedName>
        <fullName evidence="1">BAH domain-containing protein</fullName>
    </recommendedName>
</protein>
<dbReference type="PANTHER" id="PTHR47073:SF2">
    <property type="entry name" value="PROTEIN ANTI-SILENCING 1"/>
    <property type="match status" value="1"/>
</dbReference>
<dbReference type="AlphaFoldDB" id="A0AA88WFF6"/>
<sequence>MALESLNVMACKVLPSSASTTDQGYTTVSHFMEAKKEDIEFRWGCNKRIGGPNKDIQFFDSFTYDGVEYYLYDSVYMWRENEAEPDIGKLVKMWETASHKKRVNVVWFFRPVEVLLMKVGQGKKGWEGEGGTWKCLVGRSNKEEAICGKCNVVCISKDKRNPRASGEDIRMADYVFYRTFDFTNCRISERFPDRIAGQEVENFFNRRKYQKLITQTEVKENFKERAGKIISSSEAEGVAAATTVRDVDPKRS</sequence>
<gene>
    <name evidence="2" type="ORF">RJ639_040779</name>
</gene>
<evidence type="ECO:0000259" key="1">
    <source>
        <dbReference type="PROSITE" id="PS51038"/>
    </source>
</evidence>
<evidence type="ECO:0000313" key="3">
    <source>
        <dbReference type="Proteomes" id="UP001188597"/>
    </source>
</evidence>
<dbReference type="Gene3D" id="2.30.30.490">
    <property type="match status" value="1"/>
</dbReference>
<dbReference type="Proteomes" id="UP001188597">
    <property type="component" value="Unassembled WGS sequence"/>
</dbReference>